<protein>
    <submittedName>
        <fullName evidence="2">Uncharacterized protein</fullName>
    </submittedName>
</protein>
<gene>
    <name evidence="2" type="ORF">M9Y10_044209</name>
</gene>
<feature type="compositionally biased region" description="Low complexity" evidence="1">
    <location>
        <begin position="1133"/>
        <end position="1147"/>
    </location>
</feature>
<feature type="region of interest" description="Disordered" evidence="1">
    <location>
        <begin position="1067"/>
        <end position="1102"/>
    </location>
</feature>
<feature type="region of interest" description="Disordered" evidence="1">
    <location>
        <begin position="1128"/>
        <end position="1152"/>
    </location>
</feature>
<feature type="region of interest" description="Disordered" evidence="1">
    <location>
        <begin position="1"/>
        <end position="41"/>
    </location>
</feature>
<keyword evidence="3" id="KW-1185">Reference proteome</keyword>
<feature type="compositionally biased region" description="Low complexity" evidence="1">
    <location>
        <begin position="1175"/>
        <end position="1204"/>
    </location>
</feature>
<name>A0ABR2K4S8_9EUKA</name>
<evidence type="ECO:0000256" key="1">
    <source>
        <dbReference type="SAM" id="MobiDB-lite"/>
    </source>
</evidence>
<accession>A0ABR2K4S8</accession>
<feature type="compositionally biased region" description="Low complexity" evidence="1">
    <location>
        <begin position="1076"/>
        <end position="1096"/>
    </location>
</feature>
<organism evidence="2 3">
    <name type="scientific">Tritrichomonas musculus</name>
    <dbReference type="NCBI Taxonomy" id="1915356"/>
    <lineage>
        <taxon>Eukaryota</taxon>
        <taxon>Metamonada</taxon>
        <taxon>Parabasalia</taxon>
        <taxon>Tritrichomonadida</taxon>
        <taxon>Tritrichomonadidae</taxon>
        <taxon>Tritrichomonas</taxon>
    </lineage>
</organism>
<sequence length="1369" mass="157360">MMQLSPTPDYSTARYPFHYNNATNSPRKPKRIQNDNQFSNSPKVTTKYLISTVTTNRRSHSVQTQSKQKRIVNNRNVVIDKPEYSKKKKIQKLWKLLSQHLRRSKQRIVLFHSSRKIHLENNWKSLARILSHRDRIFNLKVKIFKAAFIIVNQIFTRNRISNIPSSYVSKQLLYKLHRSSISFVLSELINLYYNRRINKEKGITLSIAMPDVNIDSEMDTLISHSKMYELIHKAFMKSPFEIRENDIDYETVEELIPIVNFNSDTKKVSGNPDEVLANLIRLTRKDIRLAVNDRIVTDLVQDVFDQIGYPITLNTPDDDAIRSIVSFLTVEDSLSFVSQPNVDSIYDITQKDMKIYVNKRMIGNIITSMINKINIPIVPNAVNDLTAREIVDDDNFDEVIESELTIPYINKDYEMSDNKSKLVKMLNYTPVDVRMYFSGRFVDDMIGSLFDQVSLKLPITSNRPSDETCREIIDIDEYNIYPFGDYVENEKEVESWIDPVSRYETKDIKLYVNRRVISRVVGKLFSQIKNSLPIVPNTVDQSVIDEIVSMPIEDSFTTLPICKNESINDYTAKDIQLYVNDRIIDQIMNDTYNSFSIPIVPNKVTRQQVKEILEDDFKDIMPDFSNADEWIDPLLNIDPNNRKISLDKSVVSRTVNRLLSKSIFEIPIVPNTVDDETAYEILDCSESNCDKFEKESIQTIDPLVDVSSLSNMEPTDMRMYVNQRILDDIVFSILDETPIPVTLNDVDETEVKEIVNTDLADSFLSLPFKFAQPIDVFQPKDIQLYVNDRIVDSYVFQMFDTLKIPLTNNEVDQKDIDEILEEEDYMDGVPPMIDRSLEESLTPLFDGIDPLERRINFNFPINPSIFAHEAILDLPLCSNEVTDSEIDSILTYFNDKVTFKRPPKSNEIELNSVLPLDDADPLKRYIAPVEVFESIDDVVERIMNRILANEVFPSIPVEPQVVVENDTANAILSYFSKNQPNSTLIDQKSIFTLLMTEPKTVFNVEPLEIFDAIEQPVTITPDEILDGILWHEVLQKLPLTNAKKKIIDFDDVVDQIVIDNYIVTRDEPVSTDSDNNRSVKSNKSNKSNKSSKSSKSGKSDRSTKSAAEDFICNCLTDSSELSDVDENLPYLMTSPSNPSSPTTSSPTFKSQPRQQYFKSLLDTSSESFIADDDNNNNNSRNSIKHNSSVIKSSNKSNNLSNSSSSKKKVILTENKIKVEKKIIVQKNEEEEEFYEEDENAQLITNVEDTNNDSMSFSFEGAPEKEIKNVNIEIENIIEEEEEEQEEIVVDLNKSGNDRIETIEKTEKKVSFIGKQLIIEEEEEDKIEIDIDVDFDVDLNDDNDDVIKDFIDSHKEEEDNADLLSDDFSD</sequence>
<dbReference type="EMBL" id="JAPFFF010000008">
    <property type="protein sequence ID" value="KAK8885080.1"/>
    <property type="molecule type" value="Genomic_DNA"/>
</dbReference>
<evidence type="ECO:0000313" key="2">
    <source>
        <dbReference type="EMBL" id="KAK8885080.1"/>
    </source>
</evidence>
<feature type="compositionally biased region" description="Polar residues" evidence="1">
    <location>
        <begin position="1"/>
        <end position="10"/>
    </location>
</feature>
<reference evidence="2 3" key="1">
    <citation type="submission" date="2024-04" db="EMBL/GenBank/DDBJ databases">
        <title>Tritrichomonas musculus Genome.</title>
        <authorList>
            <person name="Alves-Ferreira E."/>
            <person name="Grigg M."/>
            <person name="Lorenzi H."/>
            <person name="Galac M."/>
        </authorList>
    </citation>
    <scope>NUCLEOTIDE SEQUENCE [LARGE SCALE GENOMIC DNA]</scope>
    <source>
        <strain evidence="2 3">EAF2021</strain>
    </source>
</reference>
<dbReference type="Proteomes" id="UP001470230">
    <property type="component" value="Unassembled WGS sequence"/>
</dbReference>
<evidence type="ECO:0000313" key="3">
    <source>
        <dbReference type="Proteomes" id="UP001470230"/>
    </source>
</evidence>
<proteinExistence type="predicted"/>
<comment type="caution">
    <text evidence="2">The sequence shown here is derived from an EMBL/GenBank/DDBJ whole genome shotgun (WGS) entry which is preliminary data.</text>
</comment>
<feature type="region of interest" description="Disordered" evidence="1">
    <location>
        <begin position="1168"/>
        <end position="1206"/>
    </location>
</feature>